<dbReference type="Gene3D" id="1.10.15.40">
    <property type="entry name" value="Electron transport complex subunit B, putative Fe-S cluster"/>
    <property type="match status" value="1"/>
</dbReference>
<dbReference type="Pfam" id="PF04060">
    <property type="entry name" value="FeS"/>
    <property type="match status" value="1"/>
</dbReference>
<feature type="domain" description="4Fe-4S" evidence="14">
    <location>
        <begin position="26"/>
        <end position="89"/>
    </location>
</feature>
<proteinExistence type="predicted"/>
<dbReference type="Gene3D" id="3.30.70.20">
    <property type="match status" value="1"/>
</dbReference>
<feature type="binding site" evidence="12">
    <location>
        <position position="141"/>
    </location>
    <ligand>
        <name>[4Fe-4S] cluster</name>
        <dbReference type="ChEBI" id="CHEBI:49883"/>
        <label>3</label>
    </ligand>
</feature>
<protein>
    <submittedName>
        <fullName evidence="15">Electron transport complex, RnfABCDGE type, B subunit</fullName>
    </submittedName>
</protein>
<comment type="cofactor">
    <cofactor evidence="12">
        <name>[4Fe-4S] cluster</name>
        <dbReference type="ChEBI" id="CHEBI:49883"/>
    </cofactor>
    <text evidence="12">Binds 3 [4Fe-4S] clusters.</text>
</comment>
<dbReference type="GO" id="GO:0046872">
    <property type="term" value="F:metal ion binding"/>
    <property type="evidence" value="ECO:0007669"/>
    <property type="project" value="UniProtKB-KW"/>
</dbReference>
<sequence>MIATTSLTVLGLVLGMLLTFAGRYFQVAGNPLRDEITALLPGVNCGQCGLPGCAGAAEALTEGRLAVTANLCPPGGPGLAQQLAAKLGVSLEAASGPPLLAWVDEKLCIGCAHCGSHCPTDAIVGASKQLHHVLHEACTGCGKCLPVCPTESLQLRPLAVSIQQWHWPKPLLAGV</sequence>
<dbReference type="InterPro" id="IPR010207">
    <property type="entry name" value="Elect_transpt_cplx_RnfB/RsxB"/>
</dbReference>
<feature type="binding site" evidence="12">
    <location>
        <position position="144"/>
    </location>
    <ligand>
        <name>[4Fe-4S] cluster</name>
        <dbReference type="ChEBI" id="CHEBI:49883"/>
        <label>3</label>
    </ligand>
</feature>
<dbReference type="OrthoDB" id="9789936at2"/>
<feature type="binding site" evidence="12">
    <location>
        <position position="138"/>
    </location>
    <ligand>
        <name>[4Fe-4S] cluster</name>
        <dbReference type="ChEBI" id="CHEBI:49883"/>
        <label>3</label>
    </ligand>
</feature>
<dbReference type="GO" id="GO:0051539">
    <property type="term" value="F:4 iron, 4 sulfur cluster binding"/>
    <property type="evidence" value="ECO:0007669"/>
    <property type="project" value="UniProtKB-KW"/>
</dbReference>
<dbReference type="PROSITE" id="PS51379">
    <property type="entry name" value="4FE4S_FER_2"/>
    <property type="match status" value="2"/>
</dbReference>
<feature type="domain" description="4Fe-4S ferredoxin-type" evidence="13">
    <location>
        <begin position="99"/>
        <end position="128"/>
    </location>
</feature>
<evidence type="ECO:0000313" key="15">
    <source>
        <dbReference type="EMBL" id="CDH43291.1"/>
    </source>
</evidence>
<dbReference type="GO" id="GO:0009055">
    <property type="term" value="F:electron transfer activity"/>
    <property type="evidence" value="ECO:0007669"/>
    <property type="project" value="InterPro"/>
</dbReference>
<evidence type="ECO:0000256" key="9">
    <source>
        <dbReference type="ARBA" id="ARBA00023004"/>
    </source>
</evidence>
<keyword evidence="16" id="KW-1185">Reference proteome</keyword>
<gene>
    <name evidence="15" type="ORF">BN874_1140021</name>
</gene>
<comment type="caution">
    <text evidence="15">The sequence shown here is derived from an EMBL/GenBank/DDBJ whole genome shotgun (WGS) entry which is preliminary data.</text>
</comment>
<keyword evidence="4" id="KW-0997">Cell inner membrane</keyword>
<dbReference type="PROSITE" id="PS00198">
    <property type="entry name" value="4FE4S_FER_1"/>
    <property type="match status" value="2"/>
</dbReference>
<keyword evidence="10 12" id="KW-0411">Iron-sulfur</keyword>
<evidence type="ECO:0000259" key="14">
    <source>
        <dbReference type="PROSITE" id="PS51656"/>
    </source>
</evidence>
<evidence type="ECO:0000256" key="3">
    <source>
        <dbReference type="ARBA" id="ARBA00022485"/>
    </source>
</evidence>
<keyword evidence="9 12" id="KW-0408">Iron</keyword>
<evidence type="ECO:0000256" key="6">
    <source>
        <dbReference type="ARBA" id="ARBA00022737"/>
    </source>
</evidence>
<evidence type="ECO:0000256" key="7">
    <source>
        <dbReference type="ARBA" id="ARBA00022967"/>
    </source>
</evidence>
<evidence type="ECO:0000256" key="11">
    <source>
        <dbReference type="ARBA" id="ARBA00023136"/>
    </source>
</evidence>
<keyword evidence="2" id="KW-1003">Cell membrane</keyword>
<evidence type="ECO:0000256" key="12">
    <source>
        <dbReference type="PIRSR" id="PIRSR005784-1"/>
    </source>
</evidence>
<keyword evidence="1" id="KW-0813">Transport</keyword>
<evidence type="ECO:0000313" key="16">
    <source>
        <dbReference type="Proteomes" id="UP000019184"/>
    </source>
</evidence>
<dbReference type="InterPro" id="IPR016463">
    <property type="entry name" value="RnfB/RsxB_Proteobac"/>
</dbReference>
<evidence type="ECO:0000256" key="4">
    <source>
        <dbReference type="ARBA" id="ARBA00022519"/>
    </source>
</evidence>
<dbReference type="EMBL" id="CBTK010000018">
    <property type="protein sequence ID" value="CDH43291.1"/>
    <property type="molecule type" value="Genomic_DNA"/>
</dbReference>
<dbReference type="InterPro" id="IPR017896">
    <property type="entry name" value="4Fe4S_Fe-S-bd"/>
</dbReference>
<dbReference type="RefSeq" id="WP_034430330.1">
    <property type="nucleotide sequence ID" value="NZ_CBTK010000018.1"/>
</dbReference>
<feature type="binding site" evidence="12">
    <location>
        <position position="111"/>
    </location>
    <ligand>
        <name>[4Fe-4S] cluster</name>
        <dbReference type="ChEBI" id="CHEBI:49883"/>
        <label>2</label>
    </ligand>
</feature>
<feature type="domain" description="4Fe-4S ferredoxin-type" evidence="13">
    <location>
        <begin position="129"/>
        <end position="158"/>
    </location>
</feature>
<feature type="binding site" evidence="12">
    <location>
        <position position="118"/>
    </location>
    <ligand>
        <name>[4Fe-4S] cluster</name>
        <dbReference type="ChEBI" id="CHEBI:49883"/>
        <label>3</label>
    </ligand>
</feature>
<dbReference type="SUPFAM" id="SSF54862">
    <property type="entry name" value="4Fe-4S ferredoxins"/>
    <property type="match status" value="1"/>
</dbReference>
<dbReference type="InterPro" id="IPR050294">
    <property type="entry name" value="RnfB_subfamily"/>
</dbReference>
<keyword evidence="5 12" id="KW-0479">Metal-binding</keyword>
<dbReference type="Pfam" id="PF14697">
    <property type="entry name" value="Fer4_21"/>
    <property type="match status" value="1"/>
</dbReference>
<keyword evidence="7" id="KW-1278">Translocase</keyword>
<reference evidence="15 16" key="1">
    <citation type="journal article" date="2014" name="ISME J.">
        <title>Candidatus Competibacter-lineage genomes retrieved from metagenomes reveal functional metabolic diversity.</title>
        <authorList>
            <person name="McIlroy S.J."/>
            <person name="Albertsen M."/>
            <person name="Andresen E.K."/>
            <person name="Saunders A.M."/>
            <person name="Kristiansen R."/>
            <person name="Stokholm-Bjerregaard M."/>
            <person name="Nielsen K.L."/>
            <person name="Nielsen P.H."/>
        </authorList>
    </citation>
    <scope>NUCLEOTIDE SEQUENCE [LARGE SCALE GENOMIC DNA]</scope>
    <source>
        <strain evidence="15 16">Run_B_J11</strain>
    </source>
</reference>
<feature type="binding site" evidence="12">
    <location>
        <position position="148"/>
    </location>
    <ligand>
        <name>[4Fe-4S] cluster</name>
        <dbReference type="ChEBI" id="CHEBI:49883"/>
        <label>2</label>
    </ligand>
</feature>
<evidence type="ECO:0000259" key="13">
    <source>
        <dbReference type="PROSITE" id="PS51379"/>
    </source>
</evidence>
<keyword evidence="11" id="KW-0472">Membrane</keyword>
<dbReference type="PANTHER" id="PTHR42859:SF3">
    <property type="entry name" value="ION-TRANSLOCATING OXIDOREDUCTASE COMPLEX SUBUNIT B"/>
    <property type="match status" value="1"/>
</dbReference>
<organism evidence="15 16">
    <name type="scientific">Candidatus Contendobacter odensis Run_B_J11</name>
    <dbReference type="NCBI Taxonomy" id="1400861"/>
    <lineage>
        <taxon>Bacteria</taxon>
        <taxon>Pseudomonadati</taxon>
        <taxon>Pseudomonadota</taxon>
        <taxon>Gammaproteobacteria</taxon>
        <taxon>Candidatus Competibacteraceae</taxon>
        <taxon>Candidatus Contendibacter</taxon>
    </lineage>
</organism>
<dbReference type="GO" id="GO:0005886">
    <property type="term" value="C:plasma membrane"/>
    <property type="evidence" value="ECO:0007669"/>
    <property type="project" value="InterPro"/>
</dbReference>
<dbReference type="Proteomes" id="UP000019184">
    <property type="component" value="Unassembled WGS sequence"/>
</dbReference>
<dbReference type="PIRSF" id="PIRSF005784">
    <property type="entry name" value="Elect_transpt_RnfB"/>
    <property type="match status" value="1"/>
</dbReference>
<feature type="binding site" evidence="12">
    <location>
        <position position="114"/>
    </location>
    <ligand>
        <name>[4Fe-4S] cluster</name>
        <dbReference type="ChEBI" id="CHEBI:49883"/>
        <label>2</label>
    </ligand>
</feature>
<accession>A0A7U7G882</accession>
<dbReference type="InterPro" id="IPR007202">
    <property type="entry name" value="4Fe-4S_dom"/>
</dbReference>
<dbReference type="InterPro" id="IPR017900">
    <property type="entry name" value="4Fe4S_Fe_S_CS"/>
</dbReference>
<name>A0A7U7G882_9GAMM</name>
<evidence type="ECO:0000256" key="5">
    <source>
        <dbReference type="ARBA" id="ARBA00022723"/>
    </source>
</evidence>
<keyword evidence="3 12" id="KW-0004">4Fe-4S</keyword>
<feature type="binding site" evidence="12">
    <location>
        <position position="45"/>
    </location>
    <ligand>
        <name>[4Fe-4S] cluster</name>
        <dbReference type="ChEBI" id="CHEBI:49883"/>
        <label>1</label>
    </ligand>
</feature>
<feature type="binding site" evidence="12">
    <location>
        <position position="108"/>
    </location>
    <ligand>
        <name>[4Fe-4S] cluster</name>
        <dbReference type="ChEBI" id="CHEBI:49883"/>
        <label>2</label>
    </ligand>
</feature>
<feature type="binding site" evidence="12">
    <location>
        <position position="53"/>
    </location>
    <ligand>
        <name>[4Fe-4S] cluster</name>
        <dbReference type="ChEBI" id="CHEBI:49883"/>
        <label>1</label>
    </ligand>
</feature>
<evidence type="ECO:0000256" key="8">
    <source>
        <dbReference type="ARBA" id="ARBA00022982"/>
    </source>
</evidence>
<feature type="binding site" evidence="12">
    <location>
        <position position="72"/>
    </location>
    <ligand>
        <name>[4Fe-4S] cluster</name>
        <dbReference type="ChEBI" id="CHEBI:49883"/>
        <label>1</label>
    </ligand>
</feature>
<keyword evidence="8" id="KW-0249">Electron transport</keyword>
<dbReference type="NCBIfam" id="TIGR01944">
    <property type="entry name" value="rnfB"/>
    <property type="match status" value="1"/>
</dbReference>
<keyword evidence="6" id="KW-0677">Repeat</keyword>
<evidence type="ECO:0000256" key="1">
    <source>
        <dbReference type="ARBA" id="ARBA00022448"/>
    </source>
</evidence>
<feature type="binding site" evidence="12">
    <location>
        <position position="48"/>
    </location>
    <ligand>
        <name>[4Fe-4S] cluster</name>
        <dbReference type="ChEBI" id="CHEBI:49883"/>
        <label>1</label>
    </ligand>
</feature>
<dbReference type="GO" id="GO:0022900">
    <property type="term" value="P:electron transport chain"/>
    <property type="evidence" value="ECO:0007669"/>
    <property type="project" value="InterPro"/>
</dbReference>
<dbReference type="PROSITE" id="PS51656">
    <property type="entry name" value="4FE4S"/>
    <property type="match status" value="1"/>
</dbReference>
<dbReference type="PANTHER" id="PTHR42859">
    <property type="entry name" value="OXIDOREDUCTASE"/>
    <property type="match status" value="1"/>
</dbReference>
<evidence type="ECO:0000256" key="10">
    <source>
        <dbReference type="ARBA" id="ARBA00023014"/>
    </source>
</evidence>
<evidence type="ECO:0000256" key="2">
    <source>
        <dbReference type="ARBA" id="ARBA00022475"/>
    </source>
</evidence>
<dbReference type="AlphaFoldDB" id="A0A7U7G882"/>